<sequence>MEISRKLLHFREVSICHQGNQICRQVTKMVSKFVAKVRNPGLAAADHSILTPVKLSSQPQDKGVYSGTPGWVPHVNNGTQPNRGYQNRPLTLPGSDIPCS</sequence>
<comment type="caution">
    <text evidence="2">The sequence shown here is derived from an EMBL/GenBank/DDBJ whole genome shotgun (WGS) entry which is preliminary data.</text>
</comment>
<organism evidence="2 3">
    <name type="scientific">Araneus ventricosus</name>
    <name type="common">Orbweaver spider</name>
    <name type="synonym">Epeira ventricosa</name>
    <dbReference type="NCBI Taxonomy" id="182803"/>
    <lineage>
        <taxon>Eukaryota</taxon>
        <taxon>Metazoa</taxon>
        <taxon>Ecdysozoa</taxon>
        <taxon>Arthropoda</taxon>
        <taxon>Chelicerata</taxon>
        <taxon>Arachnida</taxon>
        <taxon>Araneae</taxon>
        <taxon>Araneomorphae</taxon>
        <taxon>Entelegynae</taxon>
        <taxon>Araneoidea</taxon>
        <taxon>Araneidae</taxon>
        <taxon>Araneus</taxon>
    </lineage>
</organism>
<evidence type="ECO:0000313" key="3">
    <source>
        <dbReference type="Proteomes" id="UP000499080"/>
    </source>
</evidence>
<evidence type="ECO:0000313" key="2">
    <source>
        <dbReference type="EMBL" id="GBM88128.1"/>
    </source>
</evidence>
<feature type="region of interest" description="Disordered" evidence="1">
    <location>
        <begin position="56"/>
        <end position="100"/>
    </location>
</feature>
<keyword evidence="3" id="KW-1185">Reference proteome</keyword>
<name>A0A4Y2JFA7_ARAVE</name>
<proteinExistence type="predicted"/>
<dbReference type="AlphaFoldDB" id="A0A4Y2JFA7"/>
<dbReference type="Proteomes" id="UP000499080">
    <property type="component" value="Unassembled WGS sequence"/>
</dbReference>
<reference evidence="2 3" key="1">
    <citation type="journal article" date="2019" name="Sci. Rep.">
        <title>Orb-weaving spider Araneus ventricosus genome elucidates the spidroin gene catalogue.</title>
        <authorList>
            <person name="Kono N."/>
            <person name="Nakamura H."/>
            <person name="Ohtoshi R."/>
            <person name="Moran D.A.P."/>
            <person name="Shinohara A."/>
            <person name="Yoshida Y."/>
            <person name="Fujiwara M."/>
            <person name="Mori M."/>
            <person name="Tomita M."/>
            <person name="Arakawa K."/>
        </authorList>
    </citation>
    <scope>NUCLEOTIDE SEQUENCE [LARGE SCALE GENOMIC DNA]</scope>
</reference>
<feature type="compositionally biased region" description="Polar residues" evidence="1">
    <location>
        <begin position="76"/>
        <end position="89"/>
    </location>
</feature>
<evidence type="ECO:0000256" key="1">
    <source>
        <dbReference type="SAM" id="MobiDB-lite"/>
    </source>
</evidence>
<protein>
    <submittedName>
        <fullName evidence="2">Uncharacterized protein</fullName>
    </submittedName>
</protein>
<gene>
    <name evidence="2" type="ORF">AVEN_62042_1</name>
</gene>
<dbReference type="EMBL" id="BGPR01003437">
    <property type="protein sequence ID" value="GBM88128.1"/>
    <property type="molecule type" value="Genomic_DNA"/>
</dbReference>
<accession>A0A4Y2JFA7</accession>